<evidence type="ECO:0000256" key="1">
    <source>
        <dbReference type="SAM" id="MobiDB-lite"/>
    </source>
</evidence>
<sequence length="101" mass="10800">MKTSLTVSLIVAALAMPAMSYAQSAQSTQDPTTRSEVNAQIVQAEKDGTLHQSKVHYPDYTAAQTGVARQSTEAYGTMPLNFSQSGTPLKAPMSTSPFTHH</sequence>
<dbReference type="InterPro" id="IPR025421">
    <property type="entry name" value="DUF4148"/>
</dbReference>
<keyword evidence="2" id="KW-0732">Signal</keyword>
<dbReference type="EMBL" id="CYGY02000028">
    <property type="protein sequence ID" value="SIT41271.1"/>
    <property type="molecule type" value="Genomic_DNA"/>
</dbReference>
<dbReference type="Proteomes" id="UP000195569">
    <property type="component" value="Unassembled WGS sequence"/>
</dbReference>
<feature type="chain" id="PRO_5012952888" description="DUF4148 domain-containing protein" evidence="2">
    <location>
        <begin position="25"/>
        <end position="101"/>
    </location>
</feature>
<dbReference type="OrthoDB" id="9101300at2"/>
<dbReference type="Pfam" id="PF13663">
    <property type="entry name" value="DUF4148"/>
    <property type="match status" value="1"/>
</dbReference>
<accession>A0A1N7S1R5</accession>
<protein>
    <recommendedName>
        <fullName evidence="5">DUF4148 domain-containing protein</fullName>
    </recommendedName>
</protein>
<dbReference type="AlphaFoldDB" id="A0A1N7S1R5"/>
<name>A0A1N7S1R5_9BURK</name>
<gene>
    <name evidence="3" type="ORF">BN2476_280009</name>
</gene>
<feature type="region of interest" description="Disordered" evidence="1">
    <location>
        <begin position="78"/>
        <end position="101"/>
    </location>
</feature>
<reference evidence="3" key="1">
    <citation type="submission" date="2016-12" db="EMBL/GenBank/DDBJ databases">
        <authorList>
            <person name="Moulin L."/>
        </authorList>
    </citation>
    <scope>NUCLEOTIDE SEQUENCE [LARGE SCALE GENOMIC DNA]</scope>
    <source>
        <strain evidence="3">STM 7183</strain>
    </source>
</reference>
<organism evidence="3 4">
    <name type="scientific">Paraburkholderia piptadeniae</name>
    <dbReference type="NCBI Taxonomy" id="1701573"/>
    <lineage>
        <taxon>Bacteria</taxon>
        <taxon>Pseudomonadati</taxon>
        <taxon>Pseudomonadota</taxon>
        <taxon>Betaproteobacteria</taxon>
        <taxon>Burkholderiales</taxon>
        <taxon>Burkholderiaceae</taxon>
        <taxon>Paraburkholderia</taxon>
    </lineage>
</organism>
<evidence type="ECO:0000256" key="2">
    <source>
        <dbReference type="SAM" id="SignalP"/>
    </source>
</evidence>
<evidence type="ECO:0000313" key="4">
    <source>
        <dbReference type="Proteomes" id="UP000195569"/>
    </source>
</evidence>
<proteinExistence type="predicted"/>
<dbReference type="RefSeq" id="WP_087734854.1">
    <property type="nucleotide sequence ID" value="NZ_CYGY02000028.1"/>
</dbReference>
<feature type="signal peptide" evidence="2">
    <location>
        <begin position="1"/>
        <end position="24"/>
    </location>
</feature>
<evidence type="ECO:0008006" key="5">
    <source>
        <dbReference type="Google" id="ProtNLM"/>
    </source>
</evidence>
<keyword evidence="4" id="KW-1185">Reference proteome</keyword>
<evidence type="ECO:0000313" key="3">
    <source>
        <dbReference type="EMBL" id="SIT41271.1"/>
    </source>
</evidence>
<comment type="caution">
    <text evidence="3">The sequence shown here is derived from an EMBL/GenBank/DDBJ whole genome shotgun (WGS) entry which is preliminary data.</text>
</comment>